<evidence type="ECO:0000313" key="3">
    <source>
        <dbReference type="Proteomes" id="UP000588098"/>
    </source>
</evidence>
<reference evidence="2 3" key="1">
    <citation type="submission" date="2020-08" db="EMBL/GenBank/DDBJ databases">
        <title>Genomic Encyclopedia of Type Strains, Phase III (KMG-III): the genomes of soil and plant-associated and newly described type strains.</title>
        <authorList>
            <person name="Whitman W."/>
        </authorList>
    </citation>
    <scope>NUCLEOTIDE SEQUENCE [LARGE SCALE GENOMIC DNA]</scope>
    <source>
        <strain evidence="2 3">CECT 8305</strain>
    </source>
</reference>
<dbReference type="AlphaFoldDB" id="A0A7W9Q409"/>
<dbReference type="RefSeq" id="WP_184568578.1">
    <property type="nucleotide sequence ID" value="NZ_JACHJL010000001.1"/>
</dbReference>
<dbReference type="Proteomes" id="UP000588098">
    <property type="component" value="Unassembled WGS sequence"/>
</dbReference>
<evidence type="ECO:0000313" key="2">
    <source>
        <dbReference type="EMBL" id="MBB5933218.1"/>
    </source>
</evidence>
<evidence type="ECO:0000256" key="1">
    <source>
        <dbReference type="SAM" id="MobiDB-lite"/>
    </source>
</evidence>
<gene>
    <name evidence="2" type="ORF">FHS42_000236</name>
</gene>
<accession>A0A7W9Q409</accession>
<sequence>MGKPPATLDDPGDPRATDVGGGPVRGDLAIDEALGRMGVILQRGAGSVTLRALTGGARWDTAPANLRPLTSRERLSARIAVVNGRWGK</sequence>
<organism evidence="2 3">
    <name type="scientific">Streptomyces zagrosensis</name>
    <dbReference type="NCBI Taxonomy" id="1042984"/>
    <lineage>
        <taxon>Bacteria</taxon>
        <taxon>Bacillati</taxon>
        <taxon>Actinomycetota</taxon>
        <taxon>Actinomycetes</taxon>
        <taxon>Kitasatosporales</taxon>
        <taxon>Streptomycetaceae</taxon>
        <taxon>Streptomyces</taxon>
    </lineage>
</organism>
<dbReference type="EMBL" id="JACHJL010000001">
    <property type="protein sequence ID" value="MBB5933218.1"/>
    <property type="molecule type" value="Genomic_DNA"/>
</dbReference>
<comment type="caution">
    <text evidence="2">The sequence shown here is derived from an EMBL/GenBank/DDBJ whole genome shotgun (WGS) entry which is preliminary data.</text>
</comment>
<name>A0A7W9Q409_9ACTN</name>
<feature type="region of interest" description="Disordered" evidence="1">
    <location>
        <begin position="1"/>
        <end position="24"/>
    </location>
</feature>
<protein>
    <submittedName>
        <fullName evidence="2">Uncharacterized protein</fullName>
    </submittedName>
</protein>
<proteinExistence type="predicted"/>
<keyword evidence="3" id="KW-1185">Reference proteome</keyword>